<dbReference type="InterPro" id="IPR006015">
    <property type="entry name" value="Universal_stress_UspA"/>
</dbReference>
<evidence type="ECO:0000256" key="1">
    <source>
        <dbReference type="ARBA" id="ARBA00008791"/>
    </source>
</evidence>
<sequence>MGSEESALRVVVGLDGSSSSHSALRWAVHQARLIGGVVDAITAWELPVLYGWPASAPMIDTDVDEQLAQRSLDEELDEVLGESRPVEVRARVVRANPAEVLLNAAVGAELLVVGSRGRGTFARALLGSVSQQCALHATCPVVIVRPG</sequence>
<proteinExistence type="inferred from homology"/>
<dbReference type="InterPro" id="IPR014729">
    <property type="entry name" value="Rossmann-like_a/b/a_fold"/>
</dbReference>
<evidence type="ECO:0000259" key="2">
    <source>
        <dbReference type="Pfam" id="PF00582"/>
    </source>
</evidence>
<dbReference type="SUPFAM" id="SSF52402">
    <property type="entry name" value="Adenine nucleotide alpha hydrolases-like"/>
    <property type="match status" value="1"/>
</dbReference>
<reference evidence="4" key="1">
    <citation type="journal article" date="2019" name="Int. J. Syst. Evol. Microbiol.">
        <title>The Global Catalogue of Microorganisms (GCM) 10K type strain sequencing project: providing services to taxonomists for standard genome sequencing and annotation.</title>
        <authorList>
            <consortium name="The Broad Institute Genomics Platform"/>
            <consortium name="The Broad Institute Genome Sequencing Center for Infectious Disease"/>
            <person name="Wu L."/>
            <person name="Ma J."/>
        </authorList>
    </citation>
    <scope>NUCLEOTIDE SEQUENCE [LARGE SCALE GENOMIC DNA]</scope>
    <source>
        <strain evidence="4">CGMCC 4.1622</strain>
    </source>
</reference>
<protein>
    <submittedName>
        <fullName evidence="3">Universal stress protein</fullName>
    </submittedName>
</protein>
<evidence type="ECO:0000313" key="3">
    <source>
        <dbReference type="EMBL" id="MFC5639934.1"/>
    </source>
</evidence>
<dbReference type="PANTHER" id="PTHR46553">
    <property type="entry name" value="ADENINE NUCLEOTIDE ALPHA HYDROLASES-LIKE SUPERFAMILY PROTEIN"/>
    <property type="match status" value="1"/>
</dbReference>
<dbReference type="InterPro" id="IPR006016">
    <property type="entry name" value="UspA"/>
</dbReference>
<evidence type="ECO:0000313" key="4">
    <source>
        <dbReference type="Proteomes" id="UP001596066"/>
    </source>
</evidence>
<comment type="similarity">
    <text evidence="1">Belongs to the universal stress protein A family.</text>
</comment>
<gene>
    <name evidence="3" type="ORF">ACFPZF_00980</name>
</gene>
<comment type="caution">
    <text evidence="3">The sequence shown here is derived from an EMBL/GenBank/DDBJ whole genome shotgun (WGS) entry which is preliminary data.</text>
</comment>
<dbReference type="Pfam" id="PF00582">
    <property type="entry name" value="Usp"/>
    <property type="match status" value="1"/>
</dbReference>
<keyword evidence="4" id="KW-1185">Reference proteome</keyword>
<accession>A0ABW0V524</accession>
<dbReference type="Proteomes" id="UP001596066">
    <property type="component" value="Unassembled WGS sequence"/>
</dbReference>
<organism evidence="3 4">
    <name type="scientific">Kitasatospora cinereorecta</name>
    <dbReference type="NCBI Taxonomy" id="285560"/>
    <lineage>
        <taxon>Bacteria</taxon>
        <taxon>Bacillati</taxon>
        <taxon>Actinomycetota</taxon>
        <taxon>Actinomycetes</taxon>
        <taxon>Kitasatosporales</taxon>
        <taxon>Streptomycetaceae</taxon>
        <taxon>Kitasatospora</taxon>
    </lineage>
</organism>
<dbReference type="RefSeq" id="WP_346140890.1">
    <property type="nucleotide sequence ID" value="NZ_BAAAUA010000002.1"/>
</dbReference>
<dbReference type="EMBL" id="JBHSOC010000001">
    <property type="protein sequence ID" value="MFC5639934.1"/>
    <property type="molecule type" value="Genomic_DNA"/>
</dbReference>
<dbReference type="Gene3D" id="3.40.50.620">
    <property type="entry name" value="HUPs"/>
    <property type="match status" value="1"/>
</dbReference>
<dbReference type="PRINTS" id="PR01438">
    <property type="entry name" value="UNVRSLSTRESS"/>
</dbReference>
<feature type="domain" description="UspA" evidence="2">
    <location>
        <begin position="9"/>
        <end position="145"/>
    </location>
</feature>
<dbReference type="CDD" id="cd23659">
    <property type="entry name" value="USP_At3g01520-like"/>
    <property type="match status" value="1"/>
</dbReference>
<name>A0ABW0V524_9ACTN</name>
<dbReference type="PANTHER" id="PTHR46553:SF3">
    <property type="entry name" value="ADENINE NUCLEOTIDE ALPHA HYDROLASES-LIKE SUPERFAMILY PROTEIN"/>
    <property type="match status" value="1"/>
</dbReference>